<dbReference type="RefSeq" id="WP_115558421.1">
    <property type="nucleotide sequence ID" value="NZ_CP031376.1"/>
</dbReference>
<gene>
    <name evidence="1" type="ORF">SALLE_v1c08560</name>
</gene>
<name>A0A345Z4J7_9MOLU</name>
<keyword evidence="2" id="KW-1185">Reference proteome</keyword>
<dbReference type="Proteomes" id="UP000254792">
    <property type="component" value="Chromosome"/>
</dbReference>
<protein>
    <recommendedName>
        <fullName evidence="3">ATPase BadF/BadG/BcrA/BcrD type domain-containing protein</fullName>
    </recommendedName>
</protein>
<dbReference type="OrthoDB" id="388801at2"/>
<evidence type="ECO:0000313" key="1">
    <source>
        <dbReference type="EMBL" id="AXK51526.1"/>
    </source>
</evidence>
<reference evidence="1 2" key="1">
    <citation type="submission" date="2018-07" db="EMBL/GenBank/DDBJ databases">
        <title>Complete genome sequence of Spiroplasma alleghenense PLHS-1 (ATCC 51752).</title>
        <authorList>
            <person name="Chou L."/>
            <person name="Lee T.-Y."/>
            <person name="Tsai Y.-M."/>
            <person name="Kuo C.-H."/>
        </authorList>
    </citation>
    <scope>NUCLEOTIDE SEQUENCE [LARGE SCALE GENOMIC DNA]</scope>
    <source>
        <strain evidence="1 2">PLHS-1</strain>
    </source>
</reference>
<proteinExistence type="predicted"/>
<dbReference type="AlphaFoldDB" id="A0A345Z4J7"/>
<dbReference type="Gene3D" id="3.30.420.40">
    <property type="match status" value="2"/>
</dbReference>
<evidence type="ECO:0000313" key="2">
    <source>
        <dbReference type="Proteomes" id="UP000254792"/>
    </source>
</evidence>
<evidence type="ECO:0008006" key="3">
    <source>
        <dbReference type="Google" id="ProtNLM"/>
    </source>
</evidence>
<dbReference type="SUPFAM" id="SSF53067">
    <property type="entry name" value="Actin-like ATPase domain"/>
    <property type="match status" value="2"/>
</dbReference>
<dbReference type="PANTHER" id="PTHR12862:SF0">
    <property type="entry name" value="N-ACETYL-D-GLUCOSAMINE KINASE"/>
    <property type="match status" value="1"/>
</dbReference>
<dbReference type="GO" id="GO:0045127">
    <property type="term" value="F:N-acetylglucosamine kinase activity"/>
    <property type="evidence" value="ECO:0007669"/>
    <property type="project" value="InterPro"/>
</dbReference>
<dbReference type="InterPro" id="IPR039758">
    <property type="entry name" value="NAGK-like"/>
</dbReference>
<dbReference type="PANTHER" id="PTHR12862">
    <property type="entry name" value="BADF TYPE ATPASE DOMAIN-CONTAINING PROTEIN"/>
    <property type="match status" value="1"/>
</dbReference>
<dbReference type="EMBL" id="CP031376">
    <property type="protein sequence ID" value="AXK51526.1"/>
    <property type="molecule type" value="Genomic_DNA"/>
</dbReference>
<dbReference type="InterPro" id="IPR043129">
    <property type="entry name" value="ATPase_NBD"/>
</dbReference>
<accession>A0A345Z4J7</accession>
<sequence>MINCQAIYVDGGATSTKIYFCDDKKNVIEKTIAPRLNLVAFETESLHNLEFIKNILSPYSQLPIRFGIPGIRMYDQSIIKKIFNPDFKDLSFLTDIELQANLLIKESEFNFMSLGTGSVNLERIKNQTRLLGGWGHLLGDYGSAFDFGKTWIRHGINDFENKKVESNFVKITCDFFEMNNFEEIKKLYLNQENFKQRISEFTVQILTKNEGLSLEKKIVSTEIIKKLVGDLKKSNFNGMLPLYVSGGLLKSTEYRLVFLEEFKKVAIDVILLENNN</sequence>
<organism evidence="1 2">
    <name type="scientific">Spiroplasma alleghenense</name>
    <dbReference type="NCBI Taxonomy" id="216931"/>
    <lineage>
        <taxon>Bacteria</taxon>
        <taxon>Bacillati</taxon>
        <taxon>Mycoplasmatota</taxon>
        <taxon>Mollicutes</taxon>
        <taxon>Entomoplasmatales</taxon>
        <taxon>Spiroplasmataceae</taxon>
        <taxon>Spiroplasma</taxon>
    </lineage>
</organism>
<dbReference type="KEGG" id="salx:SALLE_v1c08560"/>